<dbReference type="EMBL" id="ABEU02000015">
    <property type="protein sequence ID" value="PNR39474.1"/>
    <property type="molecule type" value="Genomic_DNA"/>
</dbReference>
<reference evidence="1 3" key="1">
    <citation type="journal article" date="2008" name="Science">
        <title>The Physcomitrella genome reveals evolutionary insights into the conquest of land by plants.</title>
        <authorList>
            <person name="Rensing S."/>
            <person name="Lang D."/>
            <person name="Zimmer A."/>
            <person name="Terry A."/>
            <person name="Salamov A."/>
            <person name="Shapiro H."/>
            <person name="Nishiyama T."/>
            <person name="Perroud P.-F."/>
            <person name="Lindquist E."/>
            <person name="Kamisugi Y."/>
            <person name="Tanahashi T."/>
            <person name="Sakakibara K."/>
            <person name="Fujita T."/>
            <person name="Oishi K."/>
            <person name="Shin-I T."/>
            <person name="Kuroki Y."/>
            <person name="Toyoda A."/>
            <person name="Suzuki Y."/>
            <person name="Hashimoto A."/>
            <person name="Yamaguchi K."/>
            <person name="Sugano A."/>
            <person name="Kohara Y."/>
            <person name="Fujiyama A."/>
            <person name="Anterola A."/>
            <person name="Aoki S."/>
            <person name="Ashton N."/>
            <person name="Barbazuk W.B."/>
            <person name="Barker E."/>
            <person name="Bennetzen J."/>
            <person name="Bezanilla M."/>
            <person name="Blankenship R."/>
            <person name="Cho S.H."/>
            <person name="Dutcher S."/>
            <person name="Estelle M."/>
            <person name="Fawcett J.A."/>
            <person name="Gundlach H."/>
            <person name="Hanada K."/>
            <person name="Heyl A."/>
            <person name="Hicks K.A."/>
            <person name="Hugh J."/>
            <person name="Lohr M."/>
            <person name="Mayer K."/>
            <person name="Melkozernov A."/>
            <person name="Murata T."/>
            <person name="Nelson D."/>
            <person name="Pils B."/>
            <person name="Prigge M."/>
            <person name="Reiss B."/>
            <person name="Renner T."/>
            <person name="Rombauts S."/>
            <person name="Rushton P."/>
            <person name="Sanderfoot A."/>
            <person name="Schween G."/>
            <person name="Shiu S.-H."/>
            <person name="Stueber K."/>
            <person name="Theodoulou F.L."/>
            <person name="Tu H."/>
            <person name="Van de Peer Y."/>
            <person name="Verrier P.J."/>
            <person name="Waters E."/>
            <person name="Wood A."/>
            <person name="Yang L."/>
            <person name="Cove D."/>
            <person name="Cuming A."/>
            <person name="Hasebe M."/>
            <person name="Lucas S."/>
            <person name="Mishler D.B."/>
            <person name="Reski R."/>
            <person name="Grigoriev I."/>
            <person name="Quatrano R.S."/>
            <person name="Boore J.L."/>
        </authorList>
    </citation>
    <scope>NUCLEOTIDE SEQUENCE [LARGE SCALE GENOMIC DNA]</scope>
    <source>
        <strain evidence="2 3">cv. Gransden 2004</strain>
    </source>
</reference>
<evidence type="ECO:0000313" key="2">
    <source>
        <dbReference type="EnsemblPlants" id="PAC:32926823.CDS.1"/>
    </source>
</evidence>
<reference evidence="1 3" key="2">
    <citation type="journal article" date="2018" name="Plant J.">
        <title>The Physcomitrella patens chromosome-scale assembly reveals moss genome structure and evolution.</title>
        <authorList>
            <person name="Lang D."/>
            <person name="Ullrich K.K."/>
            <person name="Murat F."/>
            <person name="Fuchs J."/>
            <person name="Jenkins J."/>
            <person name="Haas F.B."/>
            <person name="Piednoel M."/>
            <person name="Gundlach H."/>
            <person name="Van Bel M."/>
            <person name="Meyberg R."/>
            <person name="Vives C."/>
            <person name="Morata J."/>
            <person name="Symeonidi A."/>
            <person name="Hiss M."/>
            <person name="Muchero W."/>
            <person name="Kamisugi Y."/>
            <person name="Saleh O."/>
            <person name="Blanc G."/>
            <person name="Decker E.L."/>
            <person name="van Gessel N."/>
            <person name="Grimwood J."/>
            <person name="Hayes R.D."/>
            <person name="Graham S.W."/>
            <person name="Gunter L.E."/>
            <person name="McDaniel S.F."/>
            <person name="Hoernstein S.N.W."/>
            <person name="Larsson A."/>
            <person name="Li F.W."/>
            <person name="Perroud P.F."/>
            <person name="Phillips J."/>
            <person name="Ranjan P."/>
            <person name="Rokshar D.S."/>
            <person name="Rothfels C.J."/>
            <person name="Schneider L."/>
            <person name="Shu S."/>
            <person name="Stevenson D.W."/>
            <person name="Thummler F."/>
            <person name="Tillich M."/>
            <person name="Villarreal Aguilar J.C."/>
            <person name="Widiez T."/>
            <person name="Wong G.K."/>
            <person name="Wymore A."/>
            <person name="Zhang Y."/>
            <person name="Zimmer A.D."/>
            <person name="Quatrano R.S."/>
            <person name="Mayer K.F.X."/>
            <person name="Goodstein D."/>
            <person name="Casacuberta J.M."/>
            <person name="Vandepoele K."/>
            <person name="Reski R."/>
            <person name="Cuming A.C."/>
            <person name="Tuskan G.A."/>
            <person name="Maumus F."/>
            <person name="Salse J."/>
            <person name="Schmutz J."/>
            <person name="Rensing S.A."/>
        </authorList>
    </citation>
    <scope>NUCLEOTIDE SEQUENCE [LARGE SCALE GENOMIC DNA]</scope>
    <source>
        <strain evidence="2 3">cv. Gransden 2004</strain>
    </source>
</reference>
<dbReference type="InParanoid" id="A0A2K1JD66"/>
<proteinExistence type="predicted"/>
<dbReference type="Proteomes" id="UP000006727">
    <property type="component" value="Chromosome 15"/>
</dbReference>
<protein>
    <submittedName>
        <fullName evidence="1 2">Uncharacterized protein</fullName>
    </submittedName>
</protein>
<dbReference type="EnsemblPlants" id="Pp3c15_14580V3.2">
    <property type="protein sequence ID" value="PAC:32926824.CDS.1"/>
    <property type="gene ID" value="Pp3c15_14580"/>
</dbReference>
<accession>A0A2K1JD66</accession>
<reference evidence="2" key="3">
    <citation type="submission" date="2020-12" db="UniProtKB">
        <authorList>
            <consortium name="EnsemblPlants"/>
        </authorList>
    </citation>
    <scope>IDENTIFICATION</scope>
</reference>
<keyword evidence="3" id="KW-1185">Reference proteome</keyword>
<gene>
    <name evidence="1" type="ORF">PHYPA_019752</name>
</gene>
<dbReference type="Gramene" id="Pp3c15_14580V3.1">
    <property type="protein sequence ID" value="PAC:32926823.CDS.1"/>
    <property type="gene ID" value="Pp3c15_14580"/>
</dbReference>
<name>A0A2K1JD66_PHYPA</name>
<organism evidence="1">
    <name type="scientific">Physcomitrium patens</name>
    <name type="common">Spreading-leaved earth moss</name>
    <name type="synonym">Physcomitrella patens</name>
    <dbReference type="NCBI Taxonomy" id="3218"/>
    <lineage>
        <taxon>Eukaryota</taxon>
        <taxon>Viridiplantae</taxon>
        <taxon>Streptophyta</taxon>
        <taxon>Embryophyta</taxon>
        <taxon>Bryophyta</taxon>
        <taxon>Bryophytina</taxon>
        <taxon>Bryopsida</taxon>
        <taxon>Funariidae</taxon>
        <taxon>Funariales</taxon>
        <taxon>Funariaceae</taxon>
        <taxon>Physcomitrium</taxon>
    </lineage>
</organism>
<evidence type="ECO:0000313" key="3">
    <source>
        <dbReference type="Proteomes" id="UP000006727"/>
    </source>
</evidence>
<dbReference type="PaxDb" id="3218-PP1S104_107V6.1"/>
<evidence type="ECO:0000313" key="1">
    <source>
        <dbReference type="EMBL" id="PNR39474.1"/>
    </source>
</evidence>
<dbReference type="Gramene" id="Pp3c15_14580V3.2">
    <property type="protein sequence ID" value="PAC:32926824.CDS.1"/>
    <property type="gene ID" value="Pp3c15_14580"/>
</dbReference>
<sequence length="63" mass="7220">MMFNVASLSFLLSSSMRSCFRLTCGDWLEHRFSHMNLFTIEFHPAAVIVRGSSSIRIVLLKAR</sequence>
<dbReference type="AlphaFoldDB" id="A0A2K1JD66"/>
<dbReference type="EnsemblPlants" id="Pp3c15_14580V3.1">
    <property type="protein sequence ID" value="PAC:32926823.CDS.1"/>
    <property type="gene ID" value="Pp3c15_14580"/>
</dbReference>